<feature type="domain" description="DUF8198" evidence="2">
    <location>
        <begin position="40"/>
        <end position="248"/>
    </location>
</feature>
<feature type="region of interest" description="Disordered" evidence="1">
    <location>
        <begin position="243"/>
        <end position="271"/>
    </location>
</feature>
<gene>
    <name evidence="3" type="ORF">ACFQ0E_14560</name>
</gene>
<evidence type="ECO:0000259" key="2">
    <source>
        <dbReference type="Pfam" id="PF26621"/>
    </source>
</evidence>
<dbReference type="InterPro" id="IPR058511">
    <property type="entry name" value="DUF8198"/>
</dbReference>
<feature type="compositionally biased region" description="Basic and acidic residues" evidence="1">
    <location>
        <begin position="261"/>
        <end position="271"/>
    </location>
</feature>
<accession>A0ABW2YEL5</accession>
<sequence>MKIVTPDLAHGRRRLDKADLAAALRRRLGWHQRIHDRTFEPRNDLRWLPILRRWQAARLSRSFEAFMADPKRRGAAEFFLTDLYGDQDFSRRDADIARVVPKMQRLLPQTLLETLADAIELGALTHAFDLRLAETLQRLAPRRTTLDDELYGRAYREVGMPRLRAHQIDLIVVAGYGLGHALRTRGVATLLAVLRGPARAAGLGELQSFLERGFGAYAKLDDVGEFIADIERSEREVSRRLFAGHPRPFEPLPDAHPPGETGRDVRRMRNR</sequence>
<dbReference type="EMBL" id="JBHTIF010000003">
    <property type="protein sequence ID" value="MFD0726817.1"/>
    <property type="molecule type" value="Genomic_DNA"/>
</dbReference>
<dbReference type="RefSeq" id="WP_386825013.1">
    <property type="nucleotide sequence ID" value="NZ_JBHTIF010000003.1"/>
</dbReference>
<comment type="caution">
    <text evidence="3">The sequence shown here is derived from an EMBL/GenBank/DDBJ whole genome shotgun (WGS) entry which is preliminary data.</text>
</comment>
<protein>
    <recommendedName>
        <fullName evidence="2">DUF8198 domain-containing protein</fullName>
    </recommendedName>
</protein>
<organism evidence="3 4">
    <name type="scientific">Lysobacter brunescens</name>
    <dbReference type="NCBI Taxonomy" id="262323"/>
    <lineage>
        <taxon>Bacteria</taxon>
        <taxon>Pseudomonadati</taxon>
        <taxon>Pseudomonadota</taxon>
        <taxon>Gammaproteobacteria</taxon>
        <taxon>Lysobacterales</taxon>
        <taxon>Lysobacteraceae</taxon>
        <taxon>Lysobacter</taxon>
    </lineage>
</organism>
<proteinExistence type="predicted"/>
<dbReference type="Proteomes" id="UP001597110">
    <property type="component" value="Unassembled WGS sequence"/>
</dbReference>
<evidence type="ECO:0000313" key="3">
    <source>
        <dbReference type="EMBL" id="MFD0726817.1"/>
    </source>
</evidence>
<dbReference type="NCBIfam" id="NF047641">
    <property type="entry name" value="FFLEE_fam"/>
    <property type="match status" value="1"/>
</dbReference>
<keyword evidence="4" id="KW-1185">Reference proteome</keyword>
<dbReference type="Pfam" id="PF26621">
    <property type="entry name" value="DUF8198"/>
    <property type="match status" value="1"/>
</dbReference>
<reference evidence="4" key="1">
    <citation type="journal article" date="2019" name="Int. J. Syst. Evol. Microbiol.">
        <title>The Global Catalogue of Microorganisms (GCM) 10K type strain sequencing project: providing services to taxonomists for standard genome sequencing and annotation.</title>
        <authorList>
            <consortium name="The Broad Institute Genomics Platform"/>
            <consortium name="The Broad Institute Genome Sequencing Center for Infectious Disease"/>
            <person name="Wu L."/>
            <person name="Ma J."/>
        </authorList>
    </citation>
    <scope>NUCLEOTIDE SEQUENCE [LARGE SCALE GENOMIC DNA]</scope>
    <source>
        <strain evidence="4">CCUG 55585</strain>
    </source>
</reference>
<evidence type="ECO:0000256" key="1">
    <source>
        <dbReference type="SAM" id="MobiDB-lite"/>
    </source>
</evidence>
<dbReference type="InterPro" id="IPR058063">
    <property type="entry name" value="FFLEE_fam"/>
</dbReference>
<name>A0ABW2YEL5_9GAMM</name>
<evidence type="ECO:0000313" key="4">
    <source>
        <dbReference type="Proteomes" id="UP001597110"/>
    </source>
</evidence>